<feature type="coiled-coil region" evidence="6">
    <location>
        <begin position="184"/>
        <end position="247"/>
    </location>
</feature>
<evidence type="ECO:0000256" key="2">
    <source>
        <dbReference type="ARBA" id="ARBA00022475"/>
    </source>
</evidence>
<dbReference type="Pfam" id="PF02706">
    <property type="entry name" value="Wzz"/>
    <property type="match status" value="1"/>
</dbReference>
<gene>
    <name evidence="9" type="ORF">EOK75_10480</name>
</gene>
<accession>A0A4P8EGX9</accession>
<dbReference type="GO" id="GO:0005886">
    <property type="term" value="C:plasma membrane"/>
    <property type="evidence" value="ECO:0007669"/>
    <property type="project" value="UniProtKB-SubCell"/>
</dbReference>
<comment type="subcellular location">
    <subcellularLocation>
        <location evidence="1">Cell membrane</location>
        <topology evidence="1">Multi-pass membrane protein</topology>
    </subcellularLocation>
</comment>
<name>A0A4P8EGX9_9RHOB</name>
<keyword evidence="6" id="KW-0175">Coiled coil</keyword>
<dbReference type="RefSeq" id="WP_137193902.1">
    <property type="nucleotide sequence ID" value="NZ_CP039964.1"/>
</dbReference>
<dbReference type="KEGG" id="pseb:EOK75_10480"/>
<keyword evidence="5 7" id="KW-0472">Membrane</keyword>
<proteinExistence type="predicted"/>
<feature type="coiled-coil region" evidence="6">
    <location>
        <begin position="289"/>
        <end position="323"/>
    </location>
</feature>
<dbReference type="OrthoDB" id="7642308at2"/>
<dbReference type="InterPro" id="IPR003856">
    <property type="entry name" value="LPS_length_determ_N"/>
</dbReference>
<sequence>MGKIQSFDELFGMLIRRRLMIALIALVGIIATVLQLSTKAPVFESTAVIQVQTPTITAPTASGAAAPHENSGQRLQAIQQQLTTRENMQAVIARHNLYSGLPLTSDQKVHILRQSLRFQTVASAAAASFGQPAEVSALLISAQANTRAEATNVANDFAQGVLVAGAEDQKARALEAQTFFQQEQRNLKELIMAKEAEIAQFQSEHLSALPTQRAILQIELTGLETELRSLNQTLVGLRNERGAIERKTNLRATDKRQVATLSAQIETISAQSDALQTRRSEIVDILSQAQVIDRTLAEFDRDLDQLQAQYEVATRRSADAETAAKLQNGDQGETFTLLEAAIEPDYPISGGKRKLVLVGAFASLIIGLIVAFVLEHLRPVLRTQRQLERELDLRPIIAIPELRKSDLTLKQQRT</sequence>
<keyword evidence="10" id="KW-1185">Reference proteome</keyword>
<evidence type="ECO:0000256" key="5">
    <source>
        <dbReference type="ARBA" id="ARBA00023136"/>
    </source>
</evidence>
<evidence type="ECO:0000256" key="6">
    <source>
        <dbReference type="SAM" id="Coils"/>
    </source>
</evidence>
<evidence type="ECO:0000313" key="10">
    <source>
        <dbReference type="Proteomes" id="UP000298631"/>
    </source>
</evidence>
<evidence type="ECO:0000256" key="1">
    <source>
        <dbReference type="ARBA" id="ARBA00004651"/>
    </source>
</evidence>
<keyword evidence="2" id="KW-1003">Cell membrane</keyword>
<evidence type="ECO:0000313" key="9">
    <source>
        <dbReference type="EMBL" id="QCO56117.1"/>
    </source>
</evidence>
<keyword evidence="3 7" id="KW-0812">Transmembrane</keyword>
<evidence type="ECO:0000259" key="8">
    <source>
        <dbReference type="Pfam" id="PF02706"/>
    </source>
</evidence>
<dbReference type="PANTHER" id="PTHR32309">
    <property type="entry name" value="TYROSINE-PROTEIN KINASE"/>
    <property type="match status" value="1"/>
</dbReference>
<evidence type="ECO:0000256" key="4">
    <source>
        <dbReference type="ARBA" id="ARBA00022989"/>
    </source>
</evidence>
<dbReference type="AlphaFoldDB" id="A0A4P8EGX9"/>
<feature type="transmembrane region" description="Helical" evidence="7">
    <location>
        <begin position="355"/>
        <end position="374"/>
    </location>
</feature>
<keyword evidence="4 7" id="KW-1133">Transmembrane helix</keyword>
<protein>
    <recommendedName>
        <fullName evidence="8">Polysaccharide chain length determinant N-terminal domain-containing protein</fullName>
    </recommendedName>
</protein>
<feature type="transmembrane region" description="Helical" evidence="7">
    <location>
        <begin position="20"/>
        <end position="37"/>
    </location>
</feature>
<evidence type="ECO:0000256" key="3">
    <source>
        <dbReference type="ARBA" id="ARBA00022692"/>
    </source>
</evidence>
<dbReference type="Proteomes" id="UP000298631">
    <property type="component" value="Chromosome"/>
</dbReference>
<dbReference type="EMBL" id="CP039964">
    <property type="protein sequence ID" value="QCO56117.1"/>
    <property type="molecule type" value="Genomic_DNA"/>
</dbReference>
<feature type="domain" description="Polysaccharide chain length determinant N-terminal" evidence="8">
    <location>
        <begin position="7"/>
        <end position="93"/>
    </location>
</feature>
<dbReference type="InterPro" id="IPR050445">
    <property type="entry name" value="Bact_polysacc_biosynth/exp"/>
</dbReference>
<reference evidence="9 10" key="1">
    <citation type="submission" date="2019-05" db="EMBL/GenBank/DDBJ databases">
        <title>Pseudorhodobacter turbinis sp. nov., isolated from the gut of the Korean turban shell.</title>
        <authorList>
            <person name="Jeong Y.-S."/>
            <person name="Kang W.-R."/>
            <person name="Bae J.-W."/>
        </authorList>
    </citation>
    <scope>NUCLEOTIDE SEQUENCE [LARGE SCALE GENOMIC DNA]</scope>
    <source>
        <strain evidence="9 10">S12M18</strain>
    </source>
</reference>
<dbReference type="PANTHER" id="PTHR32309:SF31">
    <property type="entry name" value="CAPSULAR EXOPOLYSACCHARIDE FAMILY"/>
    <property type="match status" value="1"/>
</dbReference>
<evidence type="ECO:0000256" key="7">
    <source>
        <dbReference type="SAM" id="Phobius"/>
    </source>
</evidence>
<organism evidence="9 10">
    <name type="scientific">Pseudorhodobacter turbinis</name>
    <dbReference type="NCBI Taxonomy" id="2500533"/>
    <lineage>
        <taxon>Bacteria</taxon>
        <taxon>Pseudomonadati</taxon>
        <taxon>Pseudomonadota</taxon>
        <taxon>Alphaproteobacteria</taxon>
        <taxon>Rhodobacterales</taxon>
        <taxon>Paracoccaceae</taxon>
        <taxon>Pseudorhodobacter</taxon>
    </lineage>
</organism>